<dbReference type="RefSeq" id="WP_144229298.1">
    <property type="nucleotide sequence ID" value="NZ_CBCRVV010000045.1"/>
</dbReference>
<name>A0A556QQP3_9BACT</name>
<comment type="caution">
    <text evidence="2">The sequence shown here is derived from an EMBL/GenBank/DDBJ whole genome shotgun (WGS) entry which is preliminary data.</text>
</comment>
<dbReference type="AlphaFoldDB" id="A0A556QQP3"/>
<feature type="transmembrane region" description="Helical" evidence="1">
    <location>
        <begin position="437"/>
        <end position="456"/>
    </location>
</feature>
<sequence>MDDLKNYNQALMLSLSLVLLVGWLCVLLRKRFVSCYGFIGYIAILAFQVALVLLPCVWIISLFPSRHSLASPEMFGIGGGVFGIQYEYYRRALLLLSTISVVGIMGAVVYSATKPPIQLMGAVGVSTLPQRWTMIVRERNLDKWLCIACFLVFALYFTANGWGRLWHSDLGRFDQSYIQLFSFLEDLKIFLPLLLLGGTLAAAALAVASRPWWSITAILFCLMPFISQASRGFSVLVPFTVVALMYRWRLPRVIALCILTLLFAYSLYMPLGLRGQPDTGMMVFFRQNALLFDGEARYSEMLSAVGQNLSQGFPILVDTIARQSGGEELMSENPAMYWVLSFSPTISLIDGFGGRYVQYTPFVNFYTPFSAFAELYVLSIFLFLGLPVIWFWSYLVMIRKLQSTSWVGVLLSVIILVLLFSALIQAHQYPIRTTMRFVYLGGLLGLAGITFLKAPLVHPPGMFNRQPRRSDVNTSRIKK</sequence>
<evidence type="ECO:0000313" key="3">
    <source>
        <dbReference type="Proteomes" id="UP000315648"/>
    </source>
</evidence>
<evidence type="ECO:0000313" key="2">
    <source>
        <dbReference type="EMBL" id="TSJ78956.1"/>
    </source>
</evidence>
<keyword evidence="1" id="KW-1133">Transmembrane helix</keyword>
<feature type="transmembrane region" description="Helical" evidence="1">
    <location>
        <begin position="38"/>
        <end position="63"/>
    </location>
</feature>
<accession>A0A556QQP3</accession>
<keyword evidence="3" id="KW-1185">Reference proteome</keyword>
<evidence type="ECO:0000256" key="1">
    <source>
        <dbReference type="SAM" id="Phobius"/>
    </source>
</evidence>
<dbReference type="OrthoDB" id="10017524at2"/>
<reference evidence="2 3" key="1">
    <citation type="submission" date="2019-07" db="EMBL/GenBank/DDBJ databases">
        <title>Description of 53C-WASEF.</title>
        <authorList>
            <person name="Pitt A."/>
            <person name="Hahn M.W."/>
        </authorList>
    </citation>
    <scope>NUCLEOTIDE SEQUENCE [LARGE SCALE GENOMIC DNA]</scope>
    <source>
        <strain evidence="2 3">53C-WASEF</strain>
    </source>
</reference>
<dbReference type="Proteomes" id="UP000315648">
    <property type="component" value="Unassembled WGS sequence"/>
</dbReference>
<feature type="transmembrane region" description="Helical" evidence="1">
    <location>
        <begin position="369"/>
        <end position="392"/>
    </location>
</feature>
<feature type="transmembrane region" description="Helical" evidence="1">
    <location>
        <begin position="213"/>
        <end position="246"/>
    </location>
</feature>
<gene>
    <name evidence="2" type="ORF">FPL22_06540</name>
</gene>
<organism evidence="2 3">
    <name type="scientific">Rariglobus hedericola</name>
    <dbReference type="NCBI Taxonomy" id="2597822"/>
    <lineage>
        <taxon>Bacteria</taxon>
        <taxon>Pseudomonadati</taxon>
        <taxon>Verrucomicrobiota</taxon>
        <taxon>Opitutia</taxon>
        <taxon>Opitutales</taxon>
        <taxon>Opitutaceae</taxon>
        <taxon>Rariglobus</taxon>
    </lineage>
</organism>
<protein>
    <submittedName>
        <fullName evidence="2">Uncharacterized protein</fullName>
    </submittedName>
</protein>
<feature type="transmembrane region" description="Helical" evidence="1">
    <location>
        <begin position="144"/>
        <end position="166"/>
    </location>
</feature>
<feature type="transmembrane region" description="Helical" evidence="1">
    <location>
        <begin position="93"/>
        <end position="112"/>
    </location>
</feature>
<proteinExistence type="predicted"/>
<feature type="transmembrane region" description="Helical" evidence="1">
    <location>
        <begin position="335"/>
        <end position="357"/>
    </location>
</feature>
<keyword evidence="1" id="KW-0472">Membrane</keyword>
<feature type="transmembrane region" description="Helical" evidence="1">
    <location>
        <begin position="69"/>
        <end position="86"/>
    </location>
</feature>
<dbReference type="EMBL" id="VMBG01000001">
    <property type="protein sequence ID" value="TSJ78956.1"/>
    <property type="molecule type" value="Genomic_DNA"/>
</dbReference>
<keyword evidence="1" id="KW-0812">Transmembrane</keyword>
<feature type="transmembrane region" description="Helical" evidence="1">
    <location>
        <begin position="187"/>
        <end position="207"/>
    </location>
</feature>
<feature type="transmembrane region" description="Helical" evidence="1">
    <location>
        <begin position="404"/>
        <end position="425"/>
    </location>
</feature>
<feature type="transmembrane region" description="Helical" evidence="1">
    <location>
        <begin position="6"/>
        <end position="26"/>
    </location>
</feature>
<feature type="transmembrane region" description="Helical" evidence="1">
    <location>
        <begin position="253"/>
        <end position="273"/>
    </location>
</feature>